<keyword evidence="1" id="KW-0808">Transferase</keyword>
<dbReference type="AlphaFoldDB" id="A0A8H3MB11"/>
<dbReference type="Proteomes" id="UP000615446">
    <property type="component" value="Unassembled WGS sequence"/>
</dbReference>
<name>A0A8H3MB11_9GLOM</name>
<organism evidence="1 2">
    <name type="scientific">Rhizophagus clarus</name>
    <dbReference type="NCBI Taxonomy" id="94130"/>
    <lineage>
        <taxon>Eukaryota</taxon>
        <taxon>Fungi</taxon>
        <taxon>Fungi incertae sedis</taxon>
        <taxon>Mucoromycota</taxon>
        <taxon>Glomeromycotina</taxon>
        <taxon>Glomeromycetes</taxon>
        <taxon>Glomerales</taxon>
        <taxon>Glomeraceae</taxon>
        <taxon>Rhizophagus</taxon>
    </lineage>
</organism>
<protein>
    <submittedName>
        <fullName evidence="1">Kinase-like domain-containing protein</fullName>
    </submittedName>
</protein>
<dbReference type="OrthoDB" id="544350at2759"/>
<reference evidence="1" key="1">
    <citation type="submission" date="2019-10" db="EMBL/GenBank/DDBJ databases">
        <title>Conservation and host-specific expression of non-tandemly repeated heterogenous ribosome RNA gene in arbuscular mycorrhizal fungi.</title>
        <authorList>
            <person name="Maeda T."/>
            <person name="Kobayashi Y."/>
            <person name="Nakagawa T."/>
            <person name="Ezawa T."/>
            <person name="Yamaguchi K."/>
            <person name="Bino T."/>
            <person name="Nishimoto Y."/>
            <person name="Shigenobu S."/>
            <person name="Kawaguchi M."/>
        </authorList>
    </citation>
    <scope>NUCLEOTIDE SEQUENCE</scope>
    <source>
        <strain evidence="1">HR1</strain>
    </source>
</reference>
<dbReference type="Gene3D" id="1.10.10.1010">
    <property type="entry name" value="Intein homing endonuclease, domain IV"/>
    <property type="match status" value="2"/>
</dbReference>
<comment type="caution">
    <text evidence="1">The sequence shown here is derived from an EMBL/GenBank/DDBJ whole genome shotgun (WGS) entry which is preliminary data.</text>
</comment>
<evidence type="ECO:0000313" key="1">
    <source>
        <dbReference type="EMBL" id="GET02565.1"/>
    </source>
</evidence>
<accession>A0A8H3MB11</accession>
<gene>
    <name evidence="1" type="ORF">RCL2_002894300</name>
</gene>
<proteinExistence type="predicted"/>
<sequence length="229" mass="27220">MDSLIKKLTLNKKCKKCKLKCNAIYFQRNFKNWTSGNKYIDKFIQDTQLSAHTTNGVLSVALDALEWMPYNENIQDTGVLSDALDALEWIPYNRLKIVEKVGVNKAIWIDGCIVKWDNRYKNWIRYHRNMVVILQNLKNPNDFTIEFINETIKYYGITQDPQTKNYMMVLSDQYTQLSSHNDAKKALEWIPYSKFQYTEYVKFGTYIADWIDGYILTWDDEDKNWTRLD</sequence>
<dbReference type="EMBL" id="BLAL01000313">
    <property type="protein sequence ID" value="GET02565.1"/>
    <property type="molecule type" value="Genomic_DNA"/>
</dbReference>
<evidence type="ECO:0000313" key="2">
    <source>
        <dbReference type="Proteomes" id="UP000615446"/>
    </source>
</evidence>
<keyword evidence="1" id="KW-0418">Kinase</keyword>
<dbReference type="GO" id="GO:0016301">
    <property type="term" value="F:kinase activity"/>
    <property type="evidence" value="ECO:0007669"/>
    <property type="project" value="UniProtKB-KW"/>
</dbReference>